<dbReference type="AlphaFoldDB" id="A0AAX3BG48"/>
<dbReference type="Pfam" id="PF00041">
    <property type="entry name" value="fn3"/>
    <property type="match status" value="1"/>
</dbReference>
<organism evidence="2 3">
    <name type="scientific">Thermospira aquatica</name>
    <dbReference type="NCBI Taxonomy" id="2828656"/>
    <lineage>
        <taxon>Bacteria</taxon>
        <taxon>Pseudomonadati</taxon>
        <taxon>Spirochaetota</taxon>
        <taxon>Spirochaetia</taxon>
        <taxon>Brevinematales</taxon>
        <taxon>Thermospiraceae</taxon>
        <taxon>Thermospira</taxon>
    </lineage>
</organism>
<feature type="domain" description="Fibronectin type-III" evidence="1">
    <location>
        <begin position="390"/>
        <end position="496"/>
    </location>
</feature>
<dbReference type="Gene3D" id="2.60.40.10">
    <property type="entry name" value="Immunoglobulins"/>
    <property type="match status" value="1"/>
</dbReference>
<evidence type="ECO:0000313" key="2">
    <source>
        <dbReference type="EMBL" id="URA11163.1"/>
    </source>
</evidence>
<dbReference type="SUPFAM" id="SSF49265">
    <property type="entry name" value="Fibronectin type III"/>
    <property type="match status" value="1"/>
</dbReference>
<sequence>MRNALIFFLLPVLLWGTTFEPIEKKTFSLATMEWYHIQNLQIVSQKNALYLKLQEEKPASDLNQDLFLDFESEKPLLKNYQITYENYIPNAFQTKSSKKSAKFFTKNHSLRLLPKSTAILRPGSILGSFTIEFWAYFYQIYEGQSIAEFMGNNLGEEKDQNNYGLSISIKNNRLTYRFENFFWDGDESYSFEITEDHPIALNKWEHHAVSFNILDGKLATYREGIEQQIIWVTRNRRPRSPILIPMVKEEVPASLTLGRGGFFSLDNFAILSIYKDEYNIQNYHQKPAEMITTVQKMPFLFEIKGLEILSKNPEEPFLLKIAYRISNQPFSPSDTTLPWVYLPAKANEFPSEMRVGKYIQFKIQYFPYEKNQTTPLLSSLSLQYTIYEKPITPIILSSEAGDGTITLSWLPSPEENLIGYEIYYGERSQEYDGISSQAGPSPIFLPYKQQGKLQPITYTLTGLANDRAYFVSVRAVDKWGQKSEFSQEIVLLPSDIHKTPRYSVK</sequence>
<dbReference type="CDD" id="cd00063">
    <property type="entry name" value="FN3"/>
    <property type="match status" value="1"/>
</dbReference>
<dbReference type="SMART" id="SM00060">
    <property type="entry name" value="FN3"/>
    <property type="match status" value="1"/>
</dbReference>
<dbReference type="RefSeq" id="WP_271436298.1">
    <property type="nucleotide sequence ID" value="NZ_CP073355.1"/>
</dbReference>
<dbReference type="PROSITE" id="PS50853">
    <property type="entry name" value="FN3"/>
    <property type="match status" value="1"/>
</dbReference>
<dbReference type="InterPro" id="IPR003961">
    <property type="entry name" value="FN3_dom"/>
</dbReference>
<reference evidence="2" key="2">
    <citation type="submission" date="2022-06" db="EMBL/GenBank/DDBJ databases">
        <title>Thermospira aquatica gen. nov., sp. nov.</title>
        <authorList>
            <person name="Ben Ali Gam Z."/>
            <person name="Labat M."/>
        </authorList>
    </citation>
    <scope>NUCLEOTIDE SEQUENCE</scope>
    <source>
        <strain evidence="2">F1F22</strain>
    </source>
</reference>
<reference evidence="2" key="1">
    <citation type="submission" date="2021-04" db="EMBL/GenBank/DDBJ databases">
        <authorList>
            <person name="Postec A."/>
        </authorList>
    </citation>
    <scope>NUCLEOTIDE SEQUENCE</scope>
    <source>
        <strain evidence="2">F1F22</strain>
    </source>
</reference>
<dbReference type="InterPro" id="IPR036116">
    <property type="entry name" value="FN3_sf"/>
</dbReference>
<name>A0AAX3BG48_9SPIR</name>
<dbReference type="SUPFAM" id="SSF49899">
    <property type="entry name" value="Concanavalin A-like lectins/glucanases"/>
    <property type="match status" value="1"/>
</dbReference>
<dbReference type="Proteomes" id="UP001056539">
    <property type="component" value="Chromosome"/>
</dbReference>
<dbReference type="EMBL" id="CP073355">
    <property type="protein sequence ID" value="URA11163.1"/>
    <property type="molecule type" value="Genomic_DNA"/>
</dbReference>
<dbReference type="InterPro" id="IPR013320">
    <property type="entry name" value="ConA-like_dom_sf"/>
</dbReference>
<accession>A0AAX3BG48</accession>
<dbReference type="Gene3D" id="2.60.120.200">
    <property type="match status" value="1"/>
</dbReference>
<evidence type="ECO:0000313" key="3">
    <source>
        <dbReference type="Proteomes" id="UP001056539"/>
    </source>
</evidence>
<dbReference type="InterPro" id="IPR013783">
    <property type="entry name" value="Ig-like_fold"/>
</dbReference>
<proteinExistence type="predicted"/>
<keyword evidence="3" id="KW-1185">Reference proteome</keyword>
<protein>
    <submittedName>
        <fullName evidence="2">Fibronectin type III domain-containing protein</fullName>
    </submittedName>
</protein>
<evidence type="ECO:0000259" key="1">
    <source>
        <dbReference type="PROSITE" id="PS50853"/>
    </source>
</evidence>
<dbReference type="KEGG" id="taqu:KDW03_05045"/>
<gene>
    <name evidence="2" type="ORF">KDW03_05045</name>
</gene>
<dbReference type="Pfam" id="PF13385">
    <property type="entry name" value="Laminin_G_3"/>
    <property type="match status" value="1"/>
</dbReference>